<dbReference type="InterPro" id="IPR009061">
    <property type="entry name" value="DNA-bd_dom_put_sf"/>
</dbReference>
<dbReference type="Pfam" id="PF08364">
    <property type="entry name" value="IF2_assoc"/>
    <property type="match status" value="1"/>
</dbReference>
<name>A0A1W6YY56_9BORD</name>
<feature type="region of interest" description="Disordered" evidence="12">
    <location>
        <begin position="104"/>
        <end position="459"/>
    </location>
</feature>
<comment type="subcellular location">
    <subcellularLocation>
        <location evidence="1 9 11">Cytoplasm</location>
    </subcellularLocation>
</comment>
<dbReference type="InterPro" id="IPR027417">
    <property type="entry name" value="P-loop_NTPase"/>
</dbReference>
<dbReference type="SUPFAM" id="SSF52156">
    <property type="entry name" value="Initiation factor IF2/eIF5b, domain 3"/>
    <property type="match status" value="1"/>
</dbReference>
<keyword evidence="7 9" id="KW-0648">Protein biosynthesis</keyword>
<comment type="similarity">
    <text evidence="2 9 10">Belongs to the TRAFAC class translation factor GTPase superfamily. Classic translation factor GTPase family. IF-2 subfamily.</text>
</comment>
<dbReference type="Gene3D" id="3.40.50.300">
    <property type="entry name" value="P-loop containing nucleotide triphosphate hydrolases"/>
    <property type="match status" value="1"/>
</dbReference>
<dbReference type="AlphaFoldDB" id="A0A1W6YY56"/>
<dbReference type="CDD" id="cd01887">
    <property type="entry name" value="IF2_eIF5B"/>
    <property type="match status" value="1"/>
</dbReference>
<dbReference type="Proteomes" id="UP000194139">
    <property type="component" value="Chromosome"/>
</dbReference>
<accession>A0A1W6YY56</accession>
<feature type="compositionally biased region" description="Low complexity" evidence="12">
    <location>
        <begin position="267"/>
        <end position="282"/>
    </location>
</feature>
<feature type="compositionally biased region" description="Basic and acidic residues" evidence="12">
    <location>
        <begin position="330"/>
        <end position="339"/>
    </location>
</feature>
<evidence type="ECO:0000256" key="10">
    <source>
        <dbReference type="RuleBase" id="RU000644"/>
    </source>
</evidence>
<feature type="binding site" evidence="9">
    <location>
        <begin position="659"/>
        <end position="662"/>
    </location>
    <ligand>
        <name>GTP</name>
        <dbReference type="ChEBI" id="CHEBI:37565"/>
    </ligand>
</feature>
<dbReference type="InterPro" id="IPR000795">
    <property type="entry name" value="T_Tr_GTP-bd_dom"/>
</dbReference>
<feature type="region of interest" description="G-domain" evidence="9">
    <location>
        <begin position="553"/>
        <end position="701"/>
    </location>
</feature>
<feature type="binding site" evidence="9">
    <location>
        <begin position="559"/>
        <end position="566"/>
    </location>
    <ligand>
        <name>GTP</name>
        <dbReference type="ChEBI" id="CHEBI:37565"/>
    </ligand>
</feature>
<evidence type="ECO:0000256" key="12">
    <source>
        <dbReference type="SAM" id="MobiDB-lite"/>
    </source>
</evidence>
<dbReference type="FunFam" id="3.40.50.10050:FF:000001">
    <property type="entry name" value="Translation initiation factor IF-2"/>
    <property type="match status" value="1"/>
</dbReference>
<evidence type="ECO:0000313" key="14">
    <source>
        <dbReference type="EMBL" id="ARP86030.1"/>
    </source>
</evidence>
<dbReference type="GO" id="GO:0003743">
    <property type="term" value="F:translation initiation factor activity"/>
    <property type="evidence" value="ECO:0007669"/>
    <property type="project" value="UniProtKB-UniRule"/>
</dbReference>
<comment type="function">
    <text evidence="9 10">One of the essential components for the initiation of protein synthesis. Protects formylmethionyl-tRNA from spontaneous hydrolysis and promotes its binding to the 30S ribosomal subunits. Also involved in the hydrolysis of GTP during the formation of the 70S ribosomal complex.</text>
</comment>
<dbReference type="EMBL" id="CP021109">
    <property type="protein sequence ID" value="ARP86030.1"/>
    <property type="molecule type" value="Genomic_DNA"/>
</dbReference>
<feature type="binding site" evidence="9">
    <location>
        <begin position="605"/>
        <end position="609"/>
    </location>
    <ligand>
        <name>GTP</name>
        <dbReference type="ChEBI" id="CHEBI:37565"/>
    </ligand>
</feature>
<dbReference type="SUPFAM" id="SSF46955">
    <property type="entry name" value="Putative DNA-binding domain"/>
    <property type="match status" value="1"/>
</dbReference>
<evidence type="ECO:0000256" key="6">
    <source>
        <dbReference type="ARBA" id="ARBA00022741"/>
    </source>
</evidence>
<dbReference type="InterPro" id="IPR036925">
    <property type="entry name" value="TIF_IF2_dom3_sf"/>
</dbReference>
<dbReference type="FunFam" id="3.40.50.300:FF:000019">
    <property type="entry name" value="Translation initiation factor IF-2"/>
    <property type="match status" value="1"/>
</dbReference>
<dbReference type="PROSITE" id="PS01176">
    <property type="entry name" value="IF2"/>
    <property type="match status" value="1"/>
</dbReference>
<feature type="compositionally biased region" description="Low complexity" evidence="12">
    <location>
        <begin position="320"/>
        <end position="329"/>
    </location>
</feature>
<dbReference type="Gene3D" id="2.40.30.10">
    <property type="entry name" value="Translation factors"/>
    <property type="match status" value="2"/>
</dbReference>
<dbReference type="Pfam" id="PF22042">
    <property type="entry name" value="EF-G_D2"/>
    <property type="match status" value="1"/>
</dbReference>
<feature type="compositionally biased region" description="Low complexity" evidence="12">
    <location>
        <begin position="227"/>
        <end position="245"/>
    </location>
</feature>
<dbReference type="GO" id="GO:0003924">
    <property type="term" value="F:GTPase activity"/>
    <property type="evidence" value="ECO:0007669"/>
    <property type="project" value="UniProtKB-UniRule"/>
</dbReference>
<dbReference type="InterPro" id="IPR013575">
    <property type="entry name" value="IF2_assoc_dom_bac"/>
</dbReference>
<protein>
    <recommendedName>
        <fullName evidence="3 9">Translation initiation factor IF-2</fullName>
    </recommendedName>
</protein>
<dbReference type="Pfam" id="PF11987">
    <property type="entry name" value="IF-2"/>
    <property type="match status" value="1"/>
</dbReference>
<feature type="compositionally biased region" description="Low complexity" evidence="12">
    <location>
        <begin position="190"/>
        <end position="210"/>
    </location>
</feature>
<gene>
    <name evidence="9" type="primary">infB</name>
    <name evidence="14" type="ORF">CAL13_07315</name>
</gene>
<dbReference type="InterPro" id="IPR005225">
    <property type="entry name" value="Small_GTP-bd"/>
</dbReference>
<dbReference type="NCBIfam" id="TIGR00487">
    <property type="entry name" value="IF-2"/>
    <property type="match status" value="1"/>
</dbReference>
<feature type="domain" description="Tr-type G" evidence="13">
    <location>
        <begin position="550"/>
        <end position="717"/>
    </location>
</feature>
<dbReference type="HAMAP" id="MF_00100_B">
    <property type="entry name" value="IF_2_B"/>
    <property type="match status" value="1"/>
</dbReference>
<feature type="compositionally biased region" description="Low complexity" evidence="12">
    <location>
        <begin position="104"/>
        <end position="182"/>
    </location>
</feature>
<keyword evidence="15" id="KW-1185">Reference proteome</keyword>
<dbReference type="PROSITE" id="PS51722">
    <property type="entry name" value="G_TR_2"/>
    <property type="match status" value="1"/>
</dbReference>
<dbReference type="SUPFAM" id="SSF52540">
    <property type="entry name" value="P-loop containing nucleoside triphosphate hydrolases"/>
    <property type="match status" value="1"/>
</dbReference>
<evidence type="ECO:0000256" key="4">
    <source>
        <dbReference type="ARBA" id="ARBA00022490"/>
    </source>
</evidence>
<dbReference type="GO" id="GO:0005525">
    <property type="term" value="F:GTP binding"/>
    <property type="evidence" value="ECO:0007669"/>
    <property type="project" value="UniProtKB-KW"/>
</dbReference>
<proteinExistence type="inferred from homology"/>
<dbReference type="Pfam" id="PF04760">
    <property type="entry name" value="IF2_N"/>
    <property type="match status" value="2"/>
</dbReference>
<dbReference type="FunFam" id="2.40.30.10:FF:000007">
    <property type="entry name" value="Translation initiation factor IF-2"/>
    <property type="match status" value="1"/>
</dbReference>
<dbReference type="Pfam" id="PF03144">
    <property type="entry name" value="GTP_EFTU_D2"/>
    <property type="match status" value="1"/>
</dbReference>
<dbReference type="InterPro" id="IPR053905">
    <property type="entry name" value="EF-G-like_DII"/>
</dbReference>
<dbReference type="CDD" id="cd03692">
    <property type="entry name" value="mtIF2_IVc"/>
    <property type="match status" value="1"/>
</dbReference>
<feature type="compositionally biased region" description="Gly residues" evidence="12">
    <location>
        <begin position="432"/>
        <end position="448"/>
    </location>
</feature>
<evidence type="ECO:0000256" key="9">
    <source>
        <dbReference type="HAMAP-Rule" id="MF_00100"/>
    </source>
</evidence>
<keyword evidence="6 9" id="KW-0547">Nucleotide-binding</keyword>
<dbReference type="GO" id="GO:0005829">
    <property type="term" value="C:cytosol"/>
    <property type="evidence" value="ECO:0007669"/>
    <property type="project" value="TreeGrafter"/>
</dbReference>
<evidence type="ECO:0000256" key="8">
    <source>
        <dbReference type="ARBA" id="ARBA00023134"/>
    </source>
</evidence>
<evidence type="ECO:0000256" key="7">
    <source>
        <dbReference type="ARBA" id="ARBA00022917"/>
    </source>
</evidence>
<dbReference type="SUPFAM" id="SSF50447">
    <property type="entry name" value="Translation proteins"/>
    <property type="match status" value="2"/>
</dbReference>
<evidence type="ECO:0000313" key="15">
    <source>
        <dbReference type="Proteomes" id="UP000194139"/>
    </source>
</evidence>
<dbReference type="NCBIfam" id="TIGR00231">
    <property type="entry name" value="small_GTP"/>
    <property type="match status" value="1"/>
</dbReference>
<dbReference type="RefSeq" id="WP_086056817.1">
    <property type="nucleotide sequence ID" value="NZ_CP021109.1"/>
</dbReference>
<dbReference type="PANTHER" id="PTHR43381">
    <property type="entry name" value="TRANSLATION INITIATION FACTOR IF-2-RELATED"/>
    <property type="match status" value="1"/>
</dbReference>
<dbReference type="InterPro" id="IPR015760">
    <property type="entry name" value="TIF_IF2"/>
</dbReference>
<evidence type="ECO:0000256" key="1">
    <source>
        <dbReference type="ARBA" id="ARBA00004496"/>
    </source>
</evidence>
<dbReference type="InterPro" id="IPR009000">
    <property type="entry name" value="Transl_B-barrel_sf"/>
</dbReference>
<keyword evidence="8 9" id="KW-0342">GTP-binding</keyword>
<dbReference type="Gene3D" id="3.30.56.50">
    <property type="entry name" value="Putative DNA-binding domain, N-terminal subdomain of bacterial translation initiation factor IF2"/>
    <property type="match status" value="1"/>
</dbReference>
<dbReference type="FunFam" id="2.40.30.10:FF:000008">
    <property type="entry name" value="Translation initiation factor IF-2"/>
    <property type="match status" value="1"/>
</dbReference>
<evidence type="ECO:0000256" key="3">
    <source>
        <dbReference type="ARBA" id="ARBA00020675"/>
    </source>
</evidence>
<evidence type="ECO:0000256" key="2">
    <source>
        <dbReference type="ARBA" id="ARBA00007733"/>
    </source>
</evidence>
<dbReference type="Gene3D" id="3.40.50.10050">
    <property type="entry name" value="Translation initiation factor IF- 2, domain 3"/>
    <property type="match status" value="1"/>
</dbReference>
<organism evidence="14 15">
    <name type="scientific">Bordetella genomosp. 9</name>
    <dbReference type="NCBI Taxonomy" id="1416803"/>
    <lineage>
        <taxon>Bacteria</taxon>
        <taxon>Pseudomonadati</taxon>
        <taxon>Pseudomonadota</taxon>
        <taxon>Betaproteobacteria</taxon>
        <taxon>Burkholderiales</taxon>
        <taxon>Alcaligenaceae</taxon>
        <taxon>Bordetella</taxon>
    </lineage>
</organism>
<dbReference type="CDD" id="cd03702">
    <property type="entry name" value="IF2_mtIF2_II"/>
    <property type="match status" value="1"/>
</dbReference>
<evidence type="ECO:0000256" key="5">
    <source>
        <dbReference type="ARBA" id="ARBA00022540"/>
    </source>
</evidence>
<dbReference type="InterPro" id="IPR023115">
    <property type="entry name" value="TIF_IF2_dom3"/>
</dbReference>
<sequence length="1049" mass="109610">MSSNTVAQFATELKMPANVLLEQLRSAGVDLKSVDDAVTDSDKAKLLDSLRRAHGAGAGEGKKITLTRRQTSEIRQADATGRSRTIQVEVRKKRVFVKRDPAELAAEAAAARAQQTQADNAAAPAPAQAAPSGDGAAKPTAPAAPAAPATAAPAPETRAAAAAPAEPAAADGKAAEPAAAPAPAEPAPAPEAAAPQPAPAAPAEEPASATQSSQPESTQPEPEHEAPVAPAAGPAAEPPVAAVPPQSVNTQAIPEVSQKPETQVSTASNAQSPARAAPSSAPSPAPEDRPRAGMPVPPRPAVSKGPRAGDARRGPPIPAAAPATTMTTAQREEARRQAEAEAAALREMLNRPRKVLRAPEPEAPAAGALSGTLHKPAAKTGGGAKKDVKAGPGAGTKKTIKTAEVSSTWTDDSARKKPAEKTGGAPSRDGWRAGGKAGGKAGGRGRGQQGDRRGGMAEQAQQEFIAREVHVPETITVADLAHKMSVKAAEVIKQLMKLGQMVTINQVLDQETAMIVVEELGHKAIAAKLDDPEAFLDETAPEGEDLEMLPRAPVVTVMGHVDHGKTSLLDYIRRAKVAAGEAGGITQHIGAYHVETGRGVVTFLDTPGHEAFTAMRARGAKATDIVILVVAADDGVMPQTREAIHHAKAANVPLVVAVNKIDKPDANPERVKQELVAEEVVPEEYGGDVPFVNVSAKTGAGIDDLLENVLLQAEILELKAPVNAHAKGLVIEARLDKGRGPVATILVQSGTLKRGDVVLAGASFGRVRAMLDENAKQVQSAGPSIPVEIQGLTDVPAAGDELIVLTDERKAREIALFRQGKFRDVKLARQQAAKLESMFDNMGEGTQTLALIVKTDVQGSQEALVAALTKLSTDEVRVQVVHAAVGGISESDVNLAIASNAVVIGFNVRADQSAKKLAEANGIDLRYYNIIYDAVDEVKAAMSGMLAPEKREEVIGLVEIREVYSISRIGNVAGCMVLDGIVRRDAQVRLLRNNVVTWTGHLESLRRFKDDVREVKAGFDCGLTLRGNNDIQVGDQLEVFEIKEIARTL</sequence>
<evidence type="ECO:0000259" key="13">
    <source>
        <dbReference type="PROSITE" id="PS51722"/>
    </source>
</evidence>
<keyword evidence="4 9" id="KW-0963">Cytoplasm</keyword>
<dbReference type="OrthoDB" id="9811804at2"/>
<dbReference type="InterPro" id="IPR004161">
    <property type="entry name" value="EFTu-like_2"/>
</dbReference>
<evidence type="ECO:0000256" key="11">
    <source>
        <dbReference type="RuleBase" id="RU000645"/>
    </source>
</evidence>
<dbReference type="InterPro" id="IPR000178">
    <property type="entry name" value="TF_IF2_bacterial-like"/>
</dbReference>
<dbReference type="PANTHER" id="PTHR43381:SF5">
    <property type="entry name" value="TR-TYPE G DOMAIN-CONTAINING PROTEIN"/>
    <property type="match status" value="1"/>
</dbReference>
<dbReference type="InterPro" id="IPR044145">
    <property type="entry name" value="IF2_II"/>
</dbReference>
<keyword evidence="5 9" id="KW-0396">Initiation factor</keyword>
<dbReference type="InterPro" id="IPR006847">
    <property type="entry name" value="IF2_N"/>
</dbReference>
<dbReference type="Pfam" id="PF00009">
    <property type="entry name" value="GTP_EFTU"/>
    <property type="match status" value="1"/>
</dbReference>
<reference evidence="14 15" key="1">
    <citation type="submission" date="2017-05" db="EMBL/GenBank/DDBJ databases">
        <title>Complete and WGS of Bordetella genogroups.</title>
        <authorList>
            <person name="Spilker T."/>
            <person name="LiPuma J."/>
        </authorList>
    </citation>
    <scope>NUCLEOTIDE SEQUENCE [LARGE SCALE GENOMIC DNA]</scope>
    <source>
        <strain evidence="14 15">AU17164</strain>
    </source>
</reference>